<sequence length="92" mass="10444">MPELHQMTPIDSEELQLYYNVFPNDIVPQPISKGWTEGQSQANSTDLRPMFPCGGHLVTDSGIVASEEFPNYYKPNSKCTWYITVSESLLLF</sequence>
<protein>
    <recommendedName>
        <fullName evidence="3">CUB domain-containing protein</fullName>
    </recommendedName>
</protein>
<feature type="domain" description="CUB" evidence="3">
    <location>
        <begin position="53"/>
        <end position="92"/>
    </location>
</feature>
<dbReference type="EMBL" id="JAHRIP010061549">
    <property type="protein sequence ID" value="MEQ2305183.1"/>
    <property type="molecule type" value="Genomic_DNA"/>
</dbReference>
<dbReference type="InterPro" id="IPR035914">
    <property type="entry name" value="Sperma_CUB_dom_sf"/>
</dbReference>
<evidence type="ECO:0000256" key="1">
    <source>
        <dbReference type="ARBA" id="ARBA00023157"/>
    </source>
</evidence>
<keyword evidence="1" id="KW-1015">Disulfide bond</keyword>
<comment type="caution">
    <text evidence="2">Lacks conserved residue(s) required for the propagation of feature annotation.</text>
</comment>
<evidence type="ECO:0000256" key="2">
    <source>
        <dbReference type="PROSITE-ProRule" id="PRU00059"/>
    </source>
</evidence>
<accession>A0ABV0ZG13</accession>
<proteinExistence type="predicted"/>
<dbReference type="Gene3D" id="2.60.120.290">
    <property type="entry name" value="Spermadhesin, CUB domain"/>
    <property type="match status" value="1"/>
</dbReference>
<dbReference type="Proteomes" id="UP001469553">
    <property type="component" value="Unassembled WGS sequence"/>
</dbReference>
<dbReference type="PROSITE" id="PS01180">
    <property type="entry name" value="CUB"/>
    <property type="match status" value="1"/>
</dbReference>
<organism evidence="4 5">
    <name type="scientific">Ameca splendens</name>
    <dbReference type="NCBI Taxonomy" id="208324"/>
    <lineage>
        <taxon>Eukaryota</taxon>
        <taxon>Metazoa</taxon>
        <taxon>Chordata</taxon>
        <taxon>Craniata</taxon>
        <taxon>Vertebrata</taxon>
        <taxon>Euteleostomi</taxon>
        <taxon>Actinopterygii</taxon>
        <taxon>Neopterygii</taxon>
        <taxon>Teleostei</taxon>
        <taxon>Neoteleostei</taxon>
        <taxon>Acanthomorphata</taxon>
        <taxon>Ovalentaria</taxon>
        <taxon>Atherinomorphae</taxon>
        <taxon>Cyprinodontiformes</taxon>
        <taxon>Goodeidae</taxon>
        <taxon>Ameca</taxon>
    </lineage>
</organism>
<comment type="caution">
    <text evidence="4">The sequence shown here is derived from an EMBL/GenBank/DDBJ whole genome shotgun (WGS) entry which is preliminary data.</text>
</comment>
<keyword evidence="5" id="KW-1185">Reference proteome</keyword>
<gene>
    <name evidence="4" type="ORF">AMECASPLE_035070</name>
</gene>
<reference evidence="4 5" key="1">
    <citation type="submission" date="2021-06" db="EMBL/GenBank/DDBJ databases">
        <authorList>
            <person name="Palmer J.M."/>
        </authorList>
    </citation>
    <scope>NUCLEOTIDE SEQUENCE [LARGE SCALE GENOMIC DNA]</scope>
    <source>
        <strain evidence="4 5">AS_MEX2019</strain>
        <tissue evidence="4">Muscle</tissue>
    </source>
</reference>
<dbReference type="Pfam" id="PF00431">
    <property type="entry name" value="CUB"/>
    <property type="match status" value="1"/>
</dbReference>
<dbReference type="InterPro" id="IPR000859">
    <property type="entry name" value="CUB_dom"/>
</dbReference>
<dbReference type="SUPFAM" id="SSF49854">
    <property type="entry name" value="Spermadhesin, CUB domain"/>
    <property type="match status" value="1"/>
</dbReference>
<evidence type="ECO:0000313" key="4">
    <source>
        <dbReference type="EMBL" id="MEQ2305183.1"/>
    </source>
</evidence>
<evidence type="ECO:0000313" key="5">
    <source>
        <dbReference type="Proteomes" id="UP001469553"/>
    </source>
</evidence>
<name>A0ABV0ZG13_9TELE</name>
<evidence type="ECO:0000259" key="3">
    <source>
        <dbReference type="PROSITE" id="PS01180"/>
    </source>
</evidence>